<dbReference type="HOGENOM" id="CLU_021768_5_1_1"/>
<keyword evidence="3" id="KW-1185">Reference proteome</keyword>
<name>W9XZB7_9EURO</name>
<dbReference type="CDD" id="cd05120">
    <property type="entry name" value="APH_ChoK_like"/>
    <property type="match status" value="1"/>
</dbReference>
<dbReference type="EMBL" id="AMGY01000005">
    <property type="protein sequence ID" value="EXJ82321.1"/>
    <property type="molecule type" value="Genomic_DNA"/>
</dbReference>
<dbReference type="InterPro" id="IPR011009">
    <property type="entry name" value="Kinase-like_dom_sf"/>
</dbReference>
<evidence type="ECO:0000259" key="1">
    <source>
        <dbReference type="Pfam" id="PF01636"/>
    </source>
</evidence>
<evidence type="ECO:0000313" key="3">
    <source>
        <dbReference type="Proteomes" id="UP000019478"/>
    </source>
</evidence>
<dbReference type="STRING" id="1182542.W9XZB7"/>
<dbReference type="eggNOG" id="ENOG502SMIE">
    <property type="taxonomic scope" value="Eukaryota"/>
</dbReference>
<gene>
    <name evidence="2" type="ORF">A1O3_06134</name>
</gene>
<dbReference type="GeneID" id="19170244"/>
<dbReference type="SUPFAM" id="SSF56112">
    <property type="entry name" value="Protein kinase-like (PK-like)"/>
    <property type="match status" value="1"/>
</dbReference>
<dbReference type="InterPro" id="IPR051678">
    <property type="entry name" value="AGP_Transferase"/>
</dbReference>
<protein>
    <recommendedName>
        <fullName evidence="1">Aminoglycoside phosphotransferase domain-containing protein</fullName>
    </recommendedName>
</protein>
<sequence>MWQAPTLPYYCDASLLPAPLPTVADVENTPNTLATGSSNVVRIGDHFVAKYGPQTRLRVQEGLNMIFVEQYLKIPIPRVYALYEENGRGYLIMQYIGGQTLEALWPSLSSDERWVILSKLRGIFDDMRSLSPPSPPFFGSVDFGPLPYFLFWTPEPQKRVNGPFTNEEEFCLGLVERVRQIFAENNMHMSRTEWLRKYFPRSLTGHRPTFTHGDIQRKNIMVGRISSTDTGKEEFSVTIIDWENAGWYPNYFEYFISYTSPSGRTTGRRASKDSLTLSLSRL</sequence>
<dbReference type="PANTHER" id="PTHR21310:SF48">
    <property type="entry name" value="AMINOGLYCOSIDE PHOSPHOTRANSFERASE DOMAIN-CONTAINING PROTEIN"/>
    <property type="match status" value="1"/>
</dbReference>
<feature type="domain" description="Aminoglycoside phosphotransferase" evidence="1">
    <location>
        <begin position="73"/>
        <end position="260"/>
    </location>
</feature>
<reference evidence="2 3" key="1">
    <citation type="submission" date="2013-03" db="EMBL/GenBank/DDBJ databases">
        <title>The Genome Sequence of Capronia epimyces CBS 606.96.</title>
        <authorList>
            <consortium name="The Broad Institute Genomics Platform"/>
            <person name="Cuomo C."/>
            <person name="de Hoog S."/>
            <person name="Gorbushina A."/>
            <person name="Walker B."/>
            <person name="Young S.K."/>
            <person name="Zeng Q."/>
            <person name="Gargeya S."/>
            <person name="Fitzgerald M."/>
            <person name="Haas B."/>
            <person name="Abouelleil A."/>
            <person name="Allen A.W."/>
            <person name="Alvarado L."/>
            <person name="Arachchi H.M."/>
            <person name="Berlin A.M."/>
            <person name="Chapman S.B."/>
            <person name="Gainer-Dewar J."/>
            <person name="Goldberg J."/>
            <person name="Griggs A."/>
            <person name="Gujja S."/>
            <person name="Hansen M."/>
            <person name="Howarth C."/>
            <person name="Imamovic A."/>
            <person name="Ireland A."/>
            <person name="Larimer J."/>
            <person name="McCowan C."/>
            <person name="Murphy C."/>
            <person name="Pearson M."/>
            <person name="Poon T.W."/>
            <person name="Priest M."/>
            <person name="Roberts A."/>
            <person name="Saif S."/>
            <person name="Shea T."/>
            <person name="Sisk P."/>
            <person name="Sykes S."/>
            <person name="Wortman J."/>
            <person name="Nusbaum C."/>
            <person name="Birren B."/>
        </authorList>
    </citation>
    <scope>NUCLEOTIDE SEQUENCE [LARGE SCALE GENOMIC DNA]</scope>
    <source>
        <strain evidence="2 3">CBS 606.96</strain>
    </source>
</reference>
<comment type="caution">
    <text evidence="2">The sequence shown here is derived from an EMBL/GenBank/DDBJ whole genome shotgun (WGS) entry which is preliminary data.</text>
</comment>
<dbReference type="Gene3D" id="3.90.1200.10">
    <property type="match status" value="1"/>
</dbReference>
<accession>W9XZB7</accession>
<dbReference type="Proteomes" id="UP000019478">
    <property type="component" value="Unassembled WGS sequence"/>
</dbReference>
<dbReference type="AlphaFoldDB" id="W9XZB7"/>
<dbReference type="InterPro" id="IPR002575">
    <property type="entry name" value="Aminoglycoside_PTrfase"/>
</dbReference>
<dbReference type="RefSeq" id="XP_007734444.1">
    <property type="nucleotide sequence ID" value="XM_007736254.1"/>
</dbReference>
<evidence type="ECO:0000313" key="2">
    <source>
        <dbReference type="EMBL" id="EXJ82321.1"/>
    </source>
</evidence>
<organism evidence="2 3">
    <name type="scientific">Capronia epimyces CBS 606.96</name>
    <dbReference type="NCBI Taxonomy" id="1182542"/>
    <lineage>
        <taxon>Eukaryota</taxon>
        <taxon>Fungi</taxon>
        <taxon>Dikarya</taxon>
        <taxon>Ascomycota</taxon>
        <taxon>Pezizomycotina</taxon>
        <taxon>Eurotiomycetes</taxon>
        <taxon>Chaetothyriomycetidae</taxon>
        <taxon>Chaetothyriales</taxon>
        <taxon>Herpotrichiellaceae</taxon>
        <taxon>Capronia</taxon>
    </lineage>
</organism>
<dbReference type="OrthoDB" id="2906425at2759"/>
<dbReference type="Pfam" id="PF01636">
    <property type="entry name" value="APH"/>
    <property type="match status" value="1"/>
</dbReference>
<dbReference type="PANTHER" id="PTHR21310">
    <property type="entry name" value="AMINOGLYCOSIDE PHOSPHOTRANSFERASE-RELATED-RELATED"/>
    <property type="match status" value="1"/>
</dbReference>
<proteinExistence type="predicted"/>